<dbReference type="NCBIfam" id="TIGR02937">
    <property type="entry name" value="sigma70-ECF"/>
    <property type="match status" value="1"/>
</dbReference>
<reference evidence="8 9" key="1">
    <citation type="submission" date="2009-04" db="EMBL/GenBank/DDBJ databases">
        <authorList>
            <person name="Sebastian Y."/>
            <person name="Madupu R."/>
            <person name="Durkin A.S."/>
            <person name="Torralba M."/>
            <person name="Methe B."/>
            <person name="Sutton G.G."/>
            <person name="Strausberg R.L."/>
            <person name="Nelson K.E."/>
        </authorList>
    </citation>
    <scope>NUCLEOTIDE SEQUENCE [LARGE SCALE GENOMIC DNA]</scope>
    <source>
        <strain evidence="9">ATCC 35406 / BCRC 14492 / JCM 8526 / NCTC 13058 / HG 370</strain>
    </source>
</reference>
<sequence length="169" mass="19513">MNKATFNQTYLPLRQVIFMVCVALLTDQEVANDITQDVYLRLWEQRDELDNVQSPQAYAVRIARNRCLDHLKSAGERLRTSGKEAETALALQIDNSADPHSTLVAKSGEERLAHWVEQLREPQKSIFSLRHYEMLSNQETAERLGLQETTVRSTLSRLRKEVRALFEKD</sequence>
<keyword evidence="2" id="KW-0805">Transcription regulation</keyword>
<dbReference type="GO" id="GO:0003677">
    <property type="term" value="F:DNA binding"/>
    <property type="evidence" value="ECO:0007669"/>
    <property type="project" value="UniProtKB-KW"/>
</dbReference>
<evidence type="ECO:0000256" key="3">
    <source>
        <dbReference type="ARBA" id="ARBA00023082"/>
    </source>
</evidence>
<dbReference type="InterPro" id="IPR013249">
    <property type="entry name" value="RNA_pol_sigma70_r4_t2"/>
</dbReference>
<dbReference type="GO" id="GO:0006352">
    <property type="term" value="P:DNA-templated transcription initiation"/>
    <property type="evidence" value="ECO:0007669"/>
    <property type="project" value="InterPro"/>
</dbReference>
<protein>
    <submittedName>
        <fullName evidence="8">Sigma-70 region 2</fullName>
    </submittedName>
</protein>
<dbReference type="InterPro" id="IPR007627">
    <property type="entry name" value="RNA_pol_sigma70_r2"/>
</dbReference>
<dbReference type="EMBL" id="ACNN01000029">
    <property type="protein sequence ID" value="EEN82193.1"/>
    <property type="molecule type" value="Genomic_DNA"/>
</dbReference>
<dbReference type="InterPro" id="IPR039425">
    <property type="entry name" value="RNA_pol_sigma-70-like"/>
</dbReference>
<dbReference type="PANTHER" id="PTHR43133">
    <property type="entry name" value="RNA POLYMERASE ECF-TYPE SIGMA FACTO"/>
    <property type="match status" value="1"/>
</dbReference>
<feature type="domain" description="RNA polymerase sigma factor 70 region 4 type 2" evidence="7">
    <location>
        <begin position="112"/>
        <end position="161"/>
    </location>
</feature>
<dbReference type="RefSeq" id="WP_004334431.1">
    <property type="nucleotide sequence ID" value="NZ_ACNN01000029.1"/>
</dbReference>
<proteinExistence type="inferred from homology"/>
<dbReference type="InterPro" id="IPR013324">
    <property type="entry name" value="RNA_pol_sigma_r3/r4-like"/>
</dbReference>
<evidence type="ECO:0000313" key="8">
    <source>
        <dbReference type="EMBL" id="EEN82193.1"/>
    </source>
</evidence>
<dbReference type="GO" id="GO:0016987">
    <property type="term" value="F:sigma factor activity"/>
    <property type="evidence" value="ECO:0007669"/>
    <property type="project" value="UniProtKB-KW"/>
</dbReference>
<dbReference type="Gene3D" id="1.10.1740.10">
    <property type="match status" value="1"/>
</dbReference>
<accession>C3JC82</accession>
<dbReference type="Gene3D" id="1.10.10.10">
    <property type="entry name" value="Winged helix-like DNA-binding domain superfamily/Winged helix DNA-binding domain"/>
    <property type="match status" value="1"/>
</dbReference>
<evidence type="ECO:0000256" key="2">
    <source>
        <dbReference type="ARBA" id="ARBA00023015"/>
    </source>
</evidence>
<dbReference type="Pfam" id="PF08281">
    <property type="entry name" value="Sigma70_r4_2"/>
    <property type="match status" value="1"/>
</dbReference>
<dbReference type="STRING" id="553175.POREN0001_0482"/>
<dbReference type="InterPro" id="IPR036388">
    <property type="entry name" value="WH-like_DNA-bd_sf"/>
</dbReference>
<comment type="caution">
    <text evidence="8">The sequence shown here is derived from an EMBL/GenBank/DDBJ whole genome shotgun (WGS) entry which is preliminary data.</text>
</comment>
<dbReference type="Proteomes" id="UP000004295">
    <property type="component" value="Unassembled WGS sequence"/>
</dbReference>
<dbReference type="GeneID" id="93365740"/>
<keyword evidence="3" id="KW-0731">Sigma factor</keyword>
<dbReference type="InterPro" id="IPR013325">
    <property type="entry name" value="RNA_pol_sigma_r2"/>
</dbReference>
<evidence type="ECO:0000313" key="9">
    <source>
        <dbReference type="Proteomes" id="UP000004295"/>
    </source>
</evidence>
<evidence type="ECO:0000259" key="7">
    <source>
        <dbReference type="Pfam" id="PF08281"/>
    </source>
</evidence>
<dbReference type="SUPFAM" id="SSF88946">
    <property type="entry name" value="Sigma2 domain of RNA polymerase sigma factors"/>
    <property type="match status" value="1"/>
</dbReference>
<feature type="domain" description="RNA polymerase sigma-70 region 2" evidence="6">
    <location>
        <begin position="15"/>
        <end position="75"/>
    </location>
</feature>
<evidence type="ECO:0000256" key="5">
    <source>
        <dbReference type="ARBA" id="ARBA00023163"/>
    </source>
</evidence>
<evidence type="ECO:0000256" key="4">
    <source>
        <dbReference type="ARBA" id="ARBA00023125"/>
    </source>
</evidence>
<evidence type="ECO:0000256" key="1">
    <source>
        <dbReference type="ARBA" id="ARBA00010641"/>
    </source>
</evidence>
<name>C3JC82_POREA</name>
<evidence type="ECO:0000259" key="6">
    <source>
        <dbReference type="Pfam" id="PF04542"/>
    </source>
</evidence>
<organism evidence="8 9">
    <name type="scientific">Porphyromonas endodontalis (strain ATCC 35406 / DSM 24491 / JCM 8526 / CCUG 16442 / BCRC 14492 / NCTC 13058 / HG 370)</name>
    <name type="common">Bacteroides endodontalis</name>
    <dbReference type="NCBI Taxonomy" id="553175"/>
    <lineage>
        <taxon>Bacteria</taxon>
        <taxon>Pseudomonadati</taxon>
        <taxon>Bacteroidota</taxon>
        <taxon>Bacteroidia</taxon>
        <taxon>Bacteroidales</taxon>
        <taxon>Porphyromonadaceae</taxon>
        <taxon>Porphyromonas</taxon>
    </lineage>
</organism>
<dbReference type="PANTHER" id="PTHR43133:SF8">
    <property type="entry name" value="RNA POLYMERASE SIGMA FACTOR HI_1459-RELATED"/>
    <property type="match status" value="1"/>
</dbReference>
<dbReference type="InterPro" id="IPR014284">
    <property type="entry name" value="RNA_pol_sigma-70_dom"/>
</dbReference>
<dbReference type="SUPFAM" id="SSF88659">
    <property type="entry name" value="Sigma3 and sigma4 domains of RNA polymerase sigma factors"/>
    <property type="match status" value="1"/>
</dbReference>
<keyword evidence="4" id="KW-0238">DNA-binding</keyword>
<keyword evidence="9" id="KW-1185">Reference proteome</keyword>
<keyword evidence="5" id="KW-0804">Transcription</keyword>
<gene>
    <name evidence="8" type="ORF">POREN0001_0482</name>
</gene>
<comment type="similarity">
    <text evidence="1">Belongs to the sigma-70 factor family. ECF subfamily.</text>
</comment>
<dbReference type="CDD" id="cd06171">
    <property type="entry name" value="Sigma70_r4"/>
    <property type="match status" value="1"/>
</dbReference>
<dbReference type="Pfam" id="PF04542">
    <property type="entry name" value="Sigma70_r2"/>
    <property type="match status" value="1"/>
</dbReference>
<dbReference type="eggNOG" id="COG1595">
    <property type="taxonomic scope" value="Bacteria"/>
</dbReference>
<dbReference type="AlphaFoldDB" id="C3JC82"/>